<dbReference type="SUPFAM" id="SSF57196">
    <property type="entry name" value="EGF/Laminin"/>
    <property type="match status" value="1"/>
</dbReference>
<evidence type="ECO:0000313" key="8">
    <source>
        <dbReference type="Proteomes" id="UP000221165"/>
    </source>
</evidence>
<feature type="compositionally biased region" description="Polar residues" evidence="5">
    <location>
        <begin position="284"/>
        <end position="301"/>
    </location>
</feature>
<dbReference type="EMBL" id="MIGC01006571">
    <property type="protein sequence ID" value="PHJ16152.1"/>
    <property type="molecule type" value="Genomic_DNA"/>
</dbReference>
<name>A0A2C6KI14_9APIC</name>
<protein>
    <submittedName>
        <fullName evidence="7">Tenascin isoform x1</fullName>
    </submittedName>
</protein>
<keyword evidence="8" id="KW-1185">Reference proteome</keyword>
<accession>A0A2C6KI14</accession>
<comment type="caution">
    <text evidence="7">The sequence shown here is derived from an EMBL/GenBank/DDBJ whole genome shotgun (WGS) entry which is preliminary data.</text>
</comment>
<evidence type="ECO:0000256" key="6">
    <source>
        <dbReference type="SAM" id="SignalP"/>
    </source>
</evidence>
<evidence type="ECO:0000256" key="4">
    <source>
        <dbReference type="ARBA" id="ARBA00023180"/>
    </source>
</evidence>
<dbReference type="AlphaFoldDB" id="A0A2C6KI14"/>
<dbReference type="Gene3D" id="2.10.25.10">
    <property type="entry name" value="Laminin"/>
    <property type="match status" value="1"/>
</dbReference>
<evidence type="ECO:0000256" key="5">
    <source>
        <dbReference type="SAM" id="MobiDB-lite"/>
    </source>
</evidence>
<organism evidence="7 8">
    <name type="scientific">Cystoisospora suis</name>
    <dbReference type="NCBI Taxonomy" id="483139"/>
    <lineage>
        <taxon>Eukaryota</taxon>
        <taxon>Sar</taxon>
        <taxon>Alveolata</taxon>
        <taxon>Apicomplexa</taxon>
        <taxon>Conoidasida</taxon>
        <taxon>Coccidia</taxon>
        <taxon>Eucoccidiorida</taxon>
        <taxon>Eimeriorina</taxon>
        <taxon>Sarcocystidae</taxon>
        <taxon>Cystoisospora</taxon>
    </lineage>
</organism>
<evidence type="ECO:0000256" key="3">
    <source>
        <dbReference type="ARBA" id="ARBA00023157"/>
    </source>
</evidence>
<feature type="region of interest" description="Disordered" evidence="5">
    <location>
        <begin position="284"/>
        <end position="329"/>
    </location>
</feature>
<dbReference type="InterPro" id="IPR051216">
    <property type="entry name" value="Teneurin"/>
</dbReference>
<feature type="signal peptide" evidence="6">
    <location>
        <begin position="1"/>
        <end position="19"/>
    </location>
</feature>
<evidence type="ECO:0000256" key="1">
    <source>
        <dbReference type="ARBA" id="ARBA00022536"/>
    </source>
</evidence>
<dbReference type="Proteomes" id="UP000221165">
    <property type="component" value="Unassembled WGS sequence"/>
</dbReference>
<dbReference type="PANTHER" id="PTHR11219:SF69">
    <property type="entry name" value="TENEURIN-A"/>
    <property type="match status" value="1"/>
</dbReference>
<proteinExistence type="predicted"/>
<keyword evidence="3" id="KW-1015">Disulfide bond</keyword>
<dbReference type="PANTHER" id="PTHR11219">
    <property type="entry name" value="TENEURIN AND N-ACETYLGLUCOSAMINE-1-PHOSPHODIESTER ALPHA-N-ACETYLGLUCOSAMINIDASE"/>
    <property type="match status" value="1"/>
</dbReference>
<sequence length="427" mass="46594">MRTFVAVSHLLLLVRPASMARVDPTVISVLSHRASAAESQLARPCVNGCSGNGWLTSATSVCKSEATEPRRRLHNPRLCLLPGMERLQGICIQGVCKCLENFTGDDCSLTTSAMTDCSGHGECVRGECKCRAPWTGADCNVRVCPNMCSGHGTHPSHLKLLLPTTDCQSGDCDQVTGRCVCHPYYGGDSCAEPRCPRFCSGVCENERCRCFEGTHTRRFGQAPRQYMREAEQGFRGADCSFKIPGSGDVNAQIRKLKPPCQVKQTTCTSPKLAARCPGKGDCSQRGTCSGGKQNSVTSPQCARQVRSDRKLHMQRGYGPGQRKKKGRCSKSNFQVSLVPNAMFLTQHCLPPPVNTGASYTCEVTFGCHNSYLAYIGSLSGKRLRQSFISFESTRTGARGVPKQARTPKCKRSRFNCSPPLQRTSHLH</sequence>
<reference evidence="7 8" key="1">
    <citation type="journal article" date="2017" name="Int. J. Parasitol.">
        <title>The genome of the protozoan parasite Cystoisospora suis and a reverse vaccinology approach to identify vaccine candidates.</title>
        <authorList>
            <person name="Palmieri N."/>
            <person name="Shrestha A."/>
            <person name="Ruttkowski B."/>
            <person name="Beck T."/>
            <person name="Vogl C."/>
            <person name="Tomley F."/>
            <person name="Blake D.P."/>
            <person name="Joachim A."/>
        </authorList>
    </citation>
    <scope>NUCLEOTIDE SEQUENCE [LARGE SCALE GENOMIC DNA]</scope>
    <source>
        <strain evidence="7 8">Wien I</strain>
    </source>
</reference>
<gene>
    <name evidence="7" type="ORF">CSUI_010035</name>
</gene>
<keyword evidence="4" id="KW-0325">Glycoprotein</keyword>
<keyword evidence="6" id="KW-0732">Signal</keyword>
<evidence type="ECO:0000256" key="2">
    <source>
        <dbReference type="ARBA" id="ARBA00022737"/>
    </source>
</evidence>
<dbReference type="GeneID" id="94433353"/>
<keyword evidence="1" id="KW-0245">EGF-like domain</keyword>
<dbReference type="FunFam" id="2.10.25.10:FF:000001">
    <property type="entry name" value="Tenascin C"/>
    <property type="match status" value="1"/>
</dbReference>
<dbReference type="RefSeq" id="XP_067917882.1">
    <property type="nucleotide sequence ID" value="XM_068070142.1"/>
</dbReference>
<dbReference type="VEuPathDB" id="ToxoDB:CSUI_010035"/>
<feature type="chain" id="PRO_5012654613" evidence="6">
    <location>
        <begin position="20"/>
        <end position="427"/>
    </location>
</feature>
<feature type="region of interest" description="Disordered" evidence="5">
    <location>
        <begin position="394"/>
        <end position="427"/>
    </location>
</feature>
<dbReference type="Pfam" id="PF25024">
    <property type="entry name" value="EGF_TEN"/>
    <property type="match status" value="1"/>
</dbReference>
<feature type="compositionally biased region" description="Polar residues" evidence="5">
    <location>
        <begin position="414"/>
        <end position="427"/>
    </location>
</feature>
<evidence type="ECO:0000313" key="7">
    <source>
        <dbReference type="EMBL" id="PHJ16152.1"/>
    </source>
</evidence>
<dbReference type="OrthoDB" id="427769at2759"/>
<keyword evidence="2" id="KW-0677">Repeat</keyword>